<reference evidence="2 3" key="1">
    <citation type="submission" date="2013-03" db="EMBL/GenBank/DDBJ databases">
        <authorList>
            <person name="Fiebig A."/>
            <person name="Goeker M."/>
            <person name="Klenk H.-P.P."/>
        </authorList>
    </citation>
    <scope>NUCLEOTIDE SEQUENCE [LARGE SCALE GENOMIC DNA]</scope>
    <source>
        <strain evidence="2 3">DSM 17492</strain>
    </source>
</reference>
<dbReference type="AlphaFoldDB" id="A0A017HFM4"/>
<evidence type="ECO:0000259" key="1">
    <source>
        <dbReference type="PROSITE" id="PS50983"/>
    </source>
</evidence>
<dbReference type="STRING" id="1122180.Lokhon_01365"/>
<dbReference type="SUPFAM" id="SSF53807">
    <property type="entry name" value="Helical backbone' metal receptor"/>
    <property type="match status" value="1"/>
</dbReference>
<feature type="domain" description="Fe/B12 periplasmic-binding" evidence="1">
    <location>
        <begin position="97"/>
        <end position="368"/>
    </location>
</feature>
<dbReference type="Gene3D" id="3.40.50.1980">
    <property type="entry name" value="Nitrogenase molybdenum iron protein domain"/>
    <property type="match status" value="2"/>
</dbReference>
<dbReference type="PANTHER" id="PTHR30535">
    <property type="entry name" value="VITAMIN B12-BINDING PROTEIN"/>
    <property type="match status" value="1"/>
</dbReference>
<dbReference type="Proteomes" id="UP000025047">
    <property type="component" value="Unassembled WGS sequence"/>
</dbReference>
<dbReference type="HOGENOM" id="CLU_038034_7_2_5"/>
<dbReference type="InterPro" id="IPR050902">
    <property type="entry name" value="ABC_Transporter_SBP"/>
</dbReference>
<accession>A0A017HFM4</accession>
<protein>
    <submittedName>
        <fullName evidence="2">Periplasmic binding protein</fullName>
    </submittedName>
</protein>
<keyword evidence="3" id="KW-1185">Reference proteome</keyword>
<gene>
    <name evidence="2" type="ORF">Lokhon_01365</name>
</gene>
<proteinExistence type="predicted"/>
<comment type="caution">
    <text evidence="2">The sequence shown here is derived from an EMBL/GenBank/DDBJ whole genome shotgun (WGS) entry which is preliminary data.</text>
</comment>
<dbReference type="Pfam" id="PF01497">
    <property type="entry name" value="Peripla_BP_2"/>
    <property type="match status" value="1"/>
</dbReference>
<dbReference type="PROSITE" id="PS50983">
    <property type="entry name" value="FE_B12_PBP"/>
    <property type="match status" value="1"/>
</dbReference>
<dbReference type="PATRIC" id="fig|1122180.6.peg.1350"/>
<evidence type="ECO:0000313" key="3">
    <source>
        <dbReference type="Proteomes" id="UP000025047"/>
    </source>
</evidence>
<dbReference type="eggNOG" id="COG0614">
    <property type="taxonomic scope" value="Bacteria"/>
</dbReference>
<dbReference type="EMBL" id="APGJ01000004">
    <property type="protein sequence ID" value="EYD72564.1"/>
    <property type="molecule type" value="Genomic_DNA"/>
</dbReference>
<evidence type="ECO:0000313" key="2">
    <source>
        <dbReference type="EMBL" id="EYD72564.1"/>
    </source>
</evidence>
<organism evidence="2 3">
    <name type="scientific">Limimaricola hongkongensis DSM 17492</name>
    <dbReference type="NCBI Taxonomy" id="1122180"/>
    <lineage>
        <taxon>Bacteria</taxon>
        <taxon>Pseudomonadati</taxon>
        <taxon>Pseudomonadota</taxon>
        <taxon>Alphaproteobacteria</taxon>
        <taxon>Rhodobacterales</taxon>
        <taxon>Paracoccaceae</taxon>
        <taxon>Limimaricola</taxon>
    </lineage>
</organism>
<dbReference type="PANTHER" id="PTHR30535:SF7">
    <property type="entry name" value="IRON(III) DICITRATE-BINDING PROTEIN"/>
    <property type="match status" value="1"/>
</dbReference>
<sequence length="368" mass="39597">MRIMFHLIFGPDPGRWRLGATTRCRLRGRAAMRRFGRSAPVRKTGRPAPRTLHYRSLRMIPRLLAVTIAFAAPTAFAQAAEIETCHGPQSFETAPTRAITLNQQATEVMLALGLEDRLIGTAYMDDEIPEAWRAAYDSVPVLSEKYPAREIVLAEEPDFLFAGFGSAFGADNLGAAGDWQDLGIGTYLADASCSAHHPEDEALGIEPVFTDIATIGDIFGVEDRAATVADELRARFKAVEGAAPGDGLTAFLFDSGETAPYTAGCCGAPAALMKQVGLKSITADVEGHWAEVSWETIAAAAPDVIVLIEADWSTAEAKRSHMENDPVLSQLSAVREGRFVTVPFSQTVLGMQFVDGVETLAAQLDALK</sequence>
<name>A0A017HFM4_9RHOB</name>
<dbReference type="InterPro" id="IPR002491">
    <property type="entry name" value="ABC_transptr_periplasmic_BD"/>
</dbReference>